<feature type="transmembrane region" description="Helical" evidence="1">
    <location>
        <begin position="295"/>
        <end position="314"/>
    </location>
</feature>
<evidence type="ECO:0000256" key="1">
    <source>
        <dbReference type="SAM" id="Phobius"/>
    </source>
</evidence>
<gene>
    <name evidence="2" type="ORF">ACFQ2K_51495</name>
</gene>
<dbReference type="Proteomes" id="UP001596915">
    <property type="component" value="Unassembled WGS sequence"/>
</dbReference>
<dbReference type="PANTHER" id="PTHR23523:SF2">
    <property type="entry name" value="2-NITROIMIDAZOLE TRANSPORTER"/>
    <property type="match status" value="1"/>
</dbReference>
<dbReference type="Pfam" id="PF07690">
    <property type="entry name" value="MFS_1"/>
    <property type="match status" value="1"/>
</dbReference>
<dbReference type="InterPro" id="IPR011701">
    <property type="entry name" value="MFS"/>
</dbReference>
<dbReference type="InterPro" id="IPR052524">
    <property type="entry name" value="MFS_Cyanate_Porter"/>
</dbReference>
<comment type="caution">
    <text evidence="2">The sequence shown here is derived from an EMBL/GenBank/DDBJ whole genome shotgun (WGS) entry which is preliminary data.</text>
</comment>
<dbReference type="EMBL" id="JBHTGL010000008">
    <property type="protein sequence ID" value="MFD0629777.1"/>
    <property type="molecule type" value="Genomic_DNA"/>
</dbReference>
<feature type="transmembrane region" description="Helical" evidence="1">
    <location>
        <begin position="121"/>
        <end position="140"/>
    </location>
</feature>
<dbReference type="Gene3D" id="1.20.1250.20">
    <property type="entry name" value="MFS general substrate transporter like domains"/>
    <property type="match status" value="1"/>
</dbReference>
<feature type="transmembrane region" description="Helical" evidence="1">
    <location>
        <begin position="187"/>
        <end position="207"/>
    </location>
</feature>
<dbReference type="SUPFAM" id="SSF103473">
    <property type="entry name" value="MFS general substrate transporter"/>
    <property type="match status" value="1"/>
</dbReference>
<evidence type="ECO:0000313" key="3">
    <source>
        <dbReference type="Proteomes" id="UP001596915"/>
    </source>
</evidence>
<keyword evidence="1" id="KW-1133">Transmembrane helix</keyword>
<accession>A0ABW2X7F3</accession>
<feature type="transmembrane region" description="Helical" evidence="1">
    <location>
        <begin position="61"/>
        <end position="86"/>
    </location>
</feature>
<dbReference type="InterPro" id="IPR036259">
    <property type="entry name" value="MFS_trans_sf"/>
</dbReference>
<keyword evidence="1" id="KW-0812">Transmembrane</keyword>
<feature type="transmembrane region" description="Helical" evidence="1">
    <location>
        <begin position="30"/>
        <end position="55"/>
    </location>
</feature>
<feature type="transmembrane region" description="Helical" evidence="1">
    <location>
        <begin position="98"/>
        <end position="115"/>
    </location>
</feature>
<reference evidence="3" key="1">
    <citation type="journal article" date="2019" name="Int. J. Syst. Evol. Microbiol.">
        <title>The Global Catalogue of Microorganisms (GCM) 10K type strain sequencing project: providing services to taxonomists for standard genome sequencing and annotation.</title>
        <authorList>
            <consortium name="The Broad Institute Genomics Platform"/>
            <consortium name="The Broad Institute Genome Sequencing Center for Infectious Disease"/>
            <person name="Wu L."/>
            <person name="Ma J."/>
        </authorList>
    </citation>
    <scope>NUCLEOTIDE SEQUENCE [LARGE SCALE GENOMIC DNA]</scope>
    <source>
        <strain evidence="3">JCM 12607</strain>
    </source>
</reference>
<keyword evidence="3" id="KW-1185">Reference proteome</keyword>
<dbReference type="PANTHER" id="PTHR23523">
    <property type="match status" value="1"/>
</dbReference>
<proteinExistence type="predicted"/>
<feature type="transmembrane region" description="Helical" evidence="1">
    <location>
        <begin position="228"/>
        <end position="251"/>
    </location>
</feature>
<keyword evidence="1" id="KW-0472">Membrane</keyword>
<feature type="transmembrane region" description="Helical" evidence="1">
    <location>
        <begin position="263"/>
        <end position="283"/>
    </location>
</feature>
<feature type="transmembrane region" description="Helical" evidence="1">
    <location>
        <begin position="147"/>
        <end position="167"/>
    </location>
</feature>
<protein>
    <submittedName>
        <fullName evidence="2">MFS transporter</fullName>
    </submittedName>
</protein>
<evidence type="ECO:0000313" key="2">
    <source>
        <dbReference type="EMBL" id="MFD0629777.1"/>
    </source>
</evidence>
<name>A0ABW2X7F3_9ACTN</name>
<sequence length="338" mass="34643">MSTPPAHAQIFRDATPASSIPLPGRNVPTIGALIALALVALDLRAPVTAIAPLLGRLRDDLGLSAAAVSVLTALPVLCLGVFAFAGPVLGRRYGESRVVLASLTLLIVGATLRLLPGAAALFVGTALVGAAIGLANVLLPGLIRRRFAGAVAGVTAFYSACLTLGGASGSAVAPPLADATGWAWRGALALVAVPLSIAAILAWWPGARVDARAVDAPTPNCVRLWREAMAWQVTVFFAAQALLAYVVFGWLPTMAQDRGIGEAQSGLLLSLTSLVGVAGAALLPAVYRRLPDQRGPAVLVAMLSGAGLVGVVLAPRRRACGQRQWSWGSARGPDSRSR</sequence>
<organism evidence="2 3">
    <name type="scientific">Streptomyces sanglieri</name>
    <dbReference type="NCBI Taxonomy" id="193460"/>
    <lineage>
        <taxon>Bacteria</taxon>
        <taxon>Bacillati</taxon>
        <taxon>Actinomycetota</taxon>
        <taxon>Actinomycetes</taxon>
        <taxon>Kitasatosporales</taxon>
        <taxon>Streptomycetaceae</taxon>
        <taxon>Streptomyces</taxon>
    </lineage>
</organism>